<comment type="caution">
    <text evidence="1">The sequence shown here is derived from an EMBL/GenBank/DDBJ whole genome shotgun (WGS) entry which is preliminary data.</text>
</comment>
<name>A0ABN2PRJ6_9ACTN</name>
<evidence type="ECO:0000313" key="2">
    <source>
        <dbReference type="Proteomes" id="UP001501612"/>
    </source>
</evidence>
<sequence length="116" mass="12343">MPIVEVVHAASVGEARLRRLAAALPHAVSLAVACPEEPYDHPLGPGDVDLRFRARGPLDSGGLDLVVHVHSKHHESRAADRDARCERLRDAVLAQVDGCSVGVYLALPVAGWAQTS</sequence>
<dbReference type="RefSeq" id="WP_344008777.1">
    <property type="nucleotide sequence ID" value="NZ_BAAAMY010000010.1"/>
</dbReference>
<protein>
    <submittedName>
        <fullName evidence="1">Uncharacterized protein</fullName>
    </submittedName>
</protein>
<reference evidence="1 2" key="1">
    <citation type="journal article" date="2019" name="Int. J. Syst. Evol. Microbiol.">
        <title>The Global Catalogue of Microorganisms (GCM) 10K type strain sequencing project: providing services to taxonomists for standard genome sequencing and annotation.</title>
        <authorList>
            <consortium name="The Broad Institute Genomics Platform"/>
            <consortium name="The Broad Institute Genome Sequencing Center for Infectious Disease"/>
            <person name="Wu L."/>
            <person name="Ma J."/>
        </authorList>
    </citation>
    <scope>NUCLEOTIDE SEQUENCE [LARGE SCALE GENOMIC DNA]</scope>
    <source>
        <strain evidence="1 2">JCM 14046</strain>
    </source>
</reference>
<dbReference type="Proteomes" id="UP001501612">
    <property type="component" value="Unassembled WGS sequence"/>
</dbReference>
<gene>
    <name evidence="1" type="ORF">GCM10009737_33410</name>
</gene>
<dbReference type="EMBL" id="BAAAMY010000010">
    <property type="protein sequence ID" value="GAA1928798.1"/>
    <property type="molecule type" value="Genomic_DNA"/>
</dbReference>
<accession>A0ABN2PRJ6</accession>
<organism evidence="1 2">
    <name type="scientific">Nocardioides lentus</name>
    <dbReference type="NCBI Taxonomy" id="338077"/>
    <lineage>
        <taxon>Bacteria</taxon>
        <taxon>Bacillati</taxon>
        <taxon>Actinomycetota</taxon>
        <taxon>Actinomycetes</taxon>
        <taxon>Propionibacteriales</taxon>
        <taxon>Nocardioidaceae</taxon>
        <taxon>Nocardioides</taxon>
    </lineage>
</organism>
<proteinExistence type="predicted"/>
<keyword evidence="2" id="KW-1185">Reference proteome</keyword>
<evidence type="ECO:0000313" key="1">
    <source>
        <dbReference type="EMBL" id="GAA1928798.1"/>
    </source>
</evidence>